<feature type="compositionally biased region" description="Basic and acidic residues" evidence="1">
    <location>
        <begin position="1"/>
        <end position="26"/>
    </location>
</feature>
<reference evidence="2 3" key="2">
    <citation type="submission" date="2018-11" db="EMBL/GenBank/DDBJ databases">
        <authorList>
            <consortium name="Pathogen Informatics"/>
        </authorList>
    </citation>
    <scope>NUCLEOTIDE SEQUENCE [LARGE SCALE GENOMIC DNA]</scope>
    <source>
        <strain evidence="2 3">MHpl1</strain>
    </source>
</reference>
<organism evidence="4">
    <name type="scientific">Haemonchus placei</name>
    <name type="common">Barber's pole worm</name>
    <dbReference type="NCBI Taxonomy" id="6290"/>
    <lineage>
        <taxon>Eukaryota</taxon>
        <taxon>Metazoa</taxon>
        <taxon>Ecdysozoa</taxon>
        <taxon>Nematoda</taxon>
        <taxon>Chromadorea</taxon>
        <taxon>Rhabditida</taxon>
        <taxon>Rhabditina</taxon>
        <taxon>Rhabditomorpha</taxon>
        <taxon>Strongyloidea</taxon>
        <taxon>Trichostrongylidae</taxon>
        <taxon>Haemonchus</taxon>
    </lineage>
</organism>
<evidence type="ECO:0000313" key="4">
    <source>
        <dbReference type="WBParaSite" id="HPLM_0000194901-mRNA-1"/>
    </source>
</evidence>
<protein>
    <submittedName>
        <fullName evidence="2 4">Uncharacterized protein</fullName>
    </submittedName>
</protein>
<dbReference type="EMBL" id="UZAF01003156">
    <property type="protein sequence ID" value="VDO12152.1"/>
    <property type="molecule type" value="Genomic_DNA"/>
</dbReference>
<evidence type="ECO:0000256" key="1">
    <source>
        <dbReference type="SAM" id="MobiDB-lite"/>
    </source>
</evidence>
<dbReference type="AlphaFoldDB" id="A0A0N4VXC9"/>
<feature type="region of interest" description="Disordered" evidence="1">
    <location>
        <begin position="1"/>
        <end position="37"/>
    </location>
</feature>
<evidence type="ECO:0000313" key="3">
    <source>
        <dbReference type="Proteomes" id="UP000268014"/>
    </source>
</evidence>
<evidence type="ECO:0000313" key="2">
    <source>
        <dbReference type="EMBL" id="VDO12152.1"/>
    </source>
</evidence>
<proteinExistence type="predicted"/>
<sequence>MAPSEKDERILGRSKPELDPVKEKSEAQGAHWRREKMSARRSQFPWLKLTEGFKAESRGCIEFLLISPIYIYCYSKMYVLLIS</sequence>
<keyword evidence="3" id="KW-1185">Reference proteome</keyword>
<dbReference type="Proteomes" id="UP000268014">
    <property type="component" value="Unassembled WGS sequence"/>
</dbReference>
<dbReference type="WBParaSite" id="HPLM_0000194901-mRNA-1">
    <property type="protein sequence ID" value="HPLM_0000194901-mRNA-1"/>
    <property type="gene ID" value="HPLM_0000194901"/>
</dbReference>
<accession>A0A0N4VXC9</accession>
<reference evidence="4" key="1">
    <citation type="submission" date="2017-02" db="UniProtKB">
        <authorList>
            <consortium name="WormBaseParasite"/>
        </authorList>
    </citation>
    <scope>IDENTIFICATION</scope>
</reference>
<gene>
    <name evidence="2" type="ORF">HPLM_LOCUS1947</name>
</gene>
<name>A0A0N4VXC9_HAEPC</name>